<protein>
    <submittedName>
        <fullName evidence="1">Uncharacterized protein</fullName>
    </submittedName>
</protein>
<dbReference type="InterPro" id="IPR006954">
    <property type="entry name" value="Mlt-10-like"/>
</dbReference>
<evidence type="ECO:0000313" key="2">
    <source>
        <dbReference type="Proteomes" id="UP001177023"/>
    </source>
</evidence>
<proteinExistence type="predicted"/>
<sequence>MCFSKFANGSSDRNDKFAILSPEVFPILPQSQSKNKKQILSPRMFSFYKDGFFSLQELFKAERDSG</sequence>
<feature type="non-terminal residue" evidence="1">
    <location>
        <position position="1"/>
    </location>
</feature>
<organism evidence="1 2">
    <name type="scientific">Mesorhabditis spiculigera</name>
    <dbReference type="NCBI Taxonomy" id="96644"/>
    <lineage>
        <taxon>Eukaryota</taxon>
        <taxon>Metazoa</taxon>
        <taxon>Ecdysozoa</taxon>
        <taxon>Nematoda</taxon>
        <taxon>Chromadorea</taxon>
        <taxon>Rhabditida</taxon>
        <taxon>Rhabditina</taxon>
        <taxon>Rhabditomorpha</taxon>
        <taxon>Rhabditoidea</taxon>
        <taxon>Rhabditidae</taxon>
        <taxon>Mesorhabditinae</taxon>
        <taxon>Mesorhabditis</taxon>
    </lineage>
</organism>
<dbReference type="AlphaFoldDB" id="A0AA36CM93"/>
<evidence type="ECO:0000313" key="1">
    <source>
        <dbReference type="EMBL" id="CAJ0571687.1"/>
    </source>
</evidence>
<comment type="caution">
    <text evidence="1">The sequence shown here is derived from an EMBL/GenBank/DDBJ whole genome shotgun (WGS) entry which is preliminary data.</text>
</comment>
<name>A0AA36CM93_9BILA</name>
<dbReference type="Proteomes" id="UP001177023">
    <property type="component" value="Unassembled WGS sequence"/>
</dbReference>
<gene>
    <name evidence="1" type="ORF">MSPICULIGERA_LOCUS10087</name>
</gene>
<reference evidence="1" key="1">
    <citation type="submission" date="2023-06" db="EMBL/GenBank/DDBJ databases">
        <authorList>
            <person name="Delattre M."/>
        </authorList>
    </citation>
    <scope>NUCLEOTIDE SEQUENCE</scope>
    <source>
        <strain evidence="1">AF72</strain>
    </source>
</reference>
<dbReference type="EMBL" id="CATQJA010002578">
    <property type="protein sequence ID" value="CAJ0571687.1"/>
    <property type="molecule type" value="Genomic_DNA"/>
</dbReference>
<accession>A0AA36CM93</accession>
<keyword evidence="2" id="KW-1185">Reference proteome</keyword>
<dbReference type="Pfam" id="PF04870">
    <property type="entry name" value="Moulting_cycle"/>
    <property type="match status" value="1"/>
</dbReference>